<dbReference type="PROSITE" id="PS51005">
    <property type="entry name" value="NAC"/>
    <property type="match status" value="1"/>
</dbReference>
<reference evidence="6 7" key="1">
    <citation type="submission" date="2024-03" db="EMBL/GenBank/DDBJ databases">
        <authorList>
            <person name="Gkanogiannis A."/>
            <person name="Becerra Lopez-Lavalle L."/>
        </authorList>
    </citation>
    <scope>NUCLEOTIDE SEQUENCE [LARGE SCALE GENOMIC DNA]</scope>
</reference>
<evidence type="ECO:0000256" key="4">
    <source>
        <dbReference type="ARBA" id="ARBA00023242"/>
    </source>
</evidence>
<keyword evidence="7" id="KW-1185">Reference proteome</keyword>
<name>A0ABP0Z1D2_9ROSI</name>
<keyword evidence="1" id="KW-0805">Transcription regulation</keyword>
<keyword evidence="3" id="KW-0804">Transcription</keyword>
<proteinExistence type="predicted"/>
<dbReference type="InterPro" id="IPR003441">
    <property type="entry name" value="NAC-dom"/>
</dbReference>
<keyword evidence="4" id="KW-0539">Nucleus</keyword>
<evidence type="ECO:0000259" key="5">
    <source>
        <dbReference type="PROSITE" id="PS51005"/>
    </source>
</evidence>
<protein>
    <recommendedName>
        <fullName evidence="5">NAC domain-containing protein</fullName>
    </recommendedName>
</protein>
<dbReference type="EMBL" id="OZ021741">
    <property type="protein sequence ID" value="CAK9325101.1"/>
    <property type="molecule type" value="Genomic_DNA"/>
</dbReference>
<dbReference type="InterPro" id="IPR036093">
    <property type="entry name" value="NAC_dom_sf"/>
</dbReference>
<sequence length="412" mass="46767">MLAMEQILSELNGEELNEQGLPPGFRFHPTDEELITFYLASKVFKGSFCGVEIAEVDLNRCEPWELPDVAKMGEREWYFYSLRDRKYPTGLRTNRATGAGYWKATGKDREVYSASNGSLLGMKKTLVFYKGRAPRGEKTKWVMHEYRLDGDFSYRHACKEEWVICRIFHKNGEKKNPLFQCQTYLLESALSSSTTSNSLPPLLESTPTTTLVECQSQAAMQAFQNPFQIQQPHENDLKRFMSSVVSQSNLLSSSEQPHKSPISINPIDNANNNMLLYTSSPSILFKSLLSHQDSTVVLKQQQQQQCDHVFKQFNKAAEPSFTAHNFEPGEVEANSNFMDNKKMMQPNAPPSSYHQHPLFFEMECNSPTAVAADVSLHDISTSIAFNRPAYQTMLDPHINILHAQGESWPLDA</sequence>
<dbReference type="PANTHER" id="PTHR31744">
    <property type="entry name" value="PROTEIN CUP-SHAPED COTYLEDON 2-RELATED"/>
    <property type="match status" value="1"/>
</dbReference>
<dbReference type="Pfam" id="PF02365">
    <property type="entry name" value="NAM"/>
    <property type="match status" value="1"/>
</dbReference>
<feature type="domain" description="NAC" evidence="5">
    <location>
        <begin position="21"/>
        <end position="170"/>
    </location>
</feature>
<dbReference type="Gene3D" id="2.170.150.80">
    <property type="entry name" value="NAC domain"/>
    <property type="match status" value="1"/>
</dbReference>
<accession>A0ABP0Z1D2</accession>
<keyword evidence="2" id="KW-0238">DNA-binding</keyword>
<dbReference type="Proteomes" id="UP001642487">
    <property type="component" value="Chromosome 7"/>
</dbReference>
<evidence type="ECO:0000256" key="2">
    <source>
        <dbReference type="ARBA" id="ARBA00023125"/>
    </source>
</evidence>
<evidence type="ECO:0000256" key="3">
    <source>
        <dbReference type="ARBA" id="ARBA00023163"/>
    </source>
</evidence>
<evidence type="ECO:0000313" key="7">
    <source>
        <dbReference type="Proteomes" id="UP001642487"/>
    </source>
</evidence>
<evidence type="ECO:0000313" key="6">
    <source>
        <dbReference type="EMBL" id="CAK9325101.1"/>
    </source>
</evidence>
<gene>
    <name evidence="6" type="ORF">CITCOLO1_LOCUS17353</name>
</gene>
<dbReference type="PANTHER" id="PTHR31744:SF86">
    <property type="entry name" value="PROTEIN CUP-SHAPED COTYLEDON 3"/>
    <property type="match status" value="1"/>
</dbReference>
<dbReference type="SUPFAM" id="SSF101941">
    <property type="entry name" value="NAC domain"/>
    <property type="match status" value="1"/>
</dbReference>
<organism evidence="6 7">
    <name type="scientific">Citrullus colocynthis</name>
    <name type="common">colocynth</name>
    <dbReference type="NCBI Taxonomy" id="252529"/>
    <lineage>
        <taxon>Eukaryota</taxon>
        <taxon>Viridiplantae</taxon>
        <taxon>Streptophyta</taxon>
        <taxon>Embryophyta</taxon>
        <taxon>Tracheophyta</taxon>
        <taxon>Spermatophyta</taxon>
        <taxon>Magnoliopsida</taxon>
        <taxon>eudicotyledons</taxon>
        <taxon>Gunneridae</taxon>
        <taxon>Pentapetalae</taxon>
        <taxon>rosids</taxon>
        <taxon>fabids</taxon>
        <taxon>Cucurbitales</taxon>
        <taxon>Cucurbitaceae</taxon>
        <taxon>Benincaseae</taxon>
        <taxon>Citrullus</taxon>
    </lineage>
</organism>
<evidence type="ECO:0000256" key="1">
    <source>
        <dbReference type="ARBA" id="ARBA00023015"/>
    </source>
</evidence>